<feature type="region of interest" description="Disordered" evidence="1">
    <location>
        <begin position="173"/>
        <end position="298"/>
    </location>
</feature>
<feature type="compositionally biased region" description="Polar residues" evidence="1">
    <location>
        <begin position="180"/>
        <end position="207"/>
    </location>
</feature>
<sequence>MAAHLEKHDPIGAIYSCSNNGWINETLFLVWLKHFQQHVKATEDDPVLLVCDNHASHISLEVFNFCRDNHITMVTLPSHTSHRLQPLDLTFFGPLKNGLFREYDLFMINHAHERITMSDIAGLLNKAYVKVATMEEAVSGFRSAGIVPLNPEKFSAEDFAPAQEFRNLIVEEEQEQETTPSTSGSSKEANASTDGRLTSGFSPNSSHVVEKDPEGEPTPSTSSHHTSKEKIRGKKGKERSFVKEKGNDECKKKLNMNGDTKKPGKGKKPKKSRRIVPEETDESDYEVMDLSDDDEMDSLDGENGDKCLVCDEFGQEGELWYRCTSCGYWSHAVCSGWDFPDGYQ</sequence>
<dbReference type="InterPro" id="IPR036397">
    <property type="entry name" value="RNaseH_sf"/>
</dbReference>
<dbReference type="Gene3D" id="3.30.420.10">
    <property type="entry name" value="Ribonuclease H-like superfamily/Ribonuclease H"/>
    <property type="match status" value="1"/>
</dbReference>
<accession>A0ABQ8SMQ8</accession>
<feature type="compositionally biased region" description="Basic residues" evidence="1">
    <location>
        <begin position="225"/>
        <end position="237"/>
    </location>
</feature>
<dbReference type="Pfam" id="PF03184">
    <property type="entry name" value="DDE_1"/>
    <property type="match status" value="1"/>
</dbReference>
<dbReference type="PANTHER" id="PTHR19303">
    <property type="entry name" value="TRANSPOSON"/>
    <property type="match status" value="1"/>
</dbReference>
<feature type="domain" description="DDE-1" evidence="2">
    <location>
        <begin position="8"/>
        <end position="109"/>
    </location>
</feature>
<dbReference type="SUPFAM" id="SSF57903">
    <property type="entry name" value="FYVE/PHD zinc finger"/>
    <property type="match status" value="1"/>
</dbReference>
<feature type="compositionally biased region" description="Acidic residues" evidence="1">
    <location>
        <begin position="278"/>
        <end position="298"/>
    </location>
</feature>
<evidence type="ECO:0000259" key="2">
    <source>
        <dbReference type="Pfam" id="PF03184"/>
    </source>
</evidence>
<dbReference type="InterPro" id="IPR011011">
    <property type="entry name" value="Znf_FYVE_PHD"/>
</dbReference>
<dbReference type="Proteomes" id="UP001148838">
    <property type="component" value="Unassembled WGS sequence"/>
</dbReference>
<evidence type="ECO:0000256" key="1">
    <source>
        <dbReference type="SAM" id="MobiDB-lite"/>
    </source>
</evidence>
<reference evidence="3 4" key="1">
    <citation type="journal article" date="2022" name="Allergy">
        <title>Genome assembly and annotation of Periplaneta americana reveal a comprehensive cockroach allergen profile.</title>
        <authorList>
            <person name="Wang L."/>
            <person name="Xiong Q."/>
            <person name="Saelim N."/>
            <person name="Wang L."/>
            <person name="Nong W."/>
            <person name="Wan A.T."/>
            <person name="Shi M."/>
            <person name="Liu X."/>
            <person name="Cao Q."/>
            <person name="Hui J.H.L."/>
            <person name="Sookrung N."/>
            <person name="Leung T.F."/>
            <person name="Tungtrongchitr A."/>
            <person name="Tsui S.K.W."/>
        </authorList>
    </citation>
    <scope>NUCLEOTIDE SEQUENCE [LARGE SCALE GENOMIC DNA]</scope>
    <source>
        <strain evidence="3">PWHHKU_190912</strain>
    </source>
</reference>
<dbReference type="CDD" id="cd15517">
    <property type="entry name" value="PHD_TCF19_like"/>
    <property type="match status" value="1"/>
</dbReference>
<evidence type="ECO:0000313" key="4">
    <source>
        <dbReference type="Proteomes" id="UP001148838"/>
    </source>
</evidence>
<dbReference type="EMBL" id="JAJSOF020000023">
    <property type="protein sequence ID" value="KAJ4435448.1"/>
    <property type="molecule type" value="Genomic_DNA"/>
</dbReference>
<dbReference type="PANTHER" id="PTHR19303:SF74">
    <property type="entry name" value="POGO TRANSPOSABLE ELEMENT WITH KRAB DOMAIN"/>
    <property type="match status" value="1"/>
</dbReference>
<keyword evidence="4" id="KW-1185">Reference proteome</keyword>
<dbReference type="InterPro" id="IPR050863">
    <property type="entry name" value="CenT-Element_Derived"/>
</dbReference>
<organism evidence="3 4">
    <name type="scientific">Periplaneta americana</name>
    <name type="common">American cockroach</name>
    <name type="synonym">Blatta americana</name>
    <dbReference type="NCBI Taxonomy" id="6978"/>
    <lineage>
        <taxon>Eukaryota</taxon>
        <taxon>Metazoa</taxon>
        <taxon>Ecdysozoa</taxon>
        <taxon>Arthropoda</taxon>
        <taxon>Hexapoda</taxon>
        <taxon>Insecta</taxon>
        <taxon>Pterygota</taxon>
        <taxon>Neoptera</taxon>
        <taxon>Polyneoptera</taxon>
        <taxon>Dictyoptera</taxon>
        <taxon>Blattodea</taxon>
        <taxon>Blattoidea</taxon>
        <taxon>Blattidae</taxon>
        <taxon>Blattinae</taxon>
        <taxon>Periplaneta</taxon>
    </lineage>
</organism>
<feature type="compositionally biased region" description="Basic residues" evidence="1">
    <location>
        <begin position="263"/>
        <end position="274"/>
    </location>
</feature>
<dbReference type="InterPro" id="IPR004875">
    <property type="entry name" value="DDE_SF_endonuclease_dom"/>
</dbReference>
<name>A0ABQ8SMQ8_PERAM</name>
<evidence type="ECO:0000313" key="3">
    <source>
        <dbReference type="EMBL" id="KAJ4435448.1"/>
    </source>
</evidence>
<protein>
    <recommendedName>
        <fullName evidence="2">DDE-1 domain-containing protein</fullName>
    </recommendedName>
</protein>
<proteinExistence type="predicted"/>
<gene>
    <name evidence="3" type="ORF">ANN_18063</name>
</gene>
<comment type="caution">
    <text evidence="3">The sequence shown here is derived from an EMBL/GenBank/DDBJ whole genome shotgun (WGS) entry which is preliminary data.</text>
</comment>
<feature type="compositionally biased region" description="Basic and acidic residues" evidence="1">
    <location>
        <begin position="238"/>
        <end position="252"/>
    </location>
</feature>